<dbReference type="InterPro" id="IPR012902">
    <property type="entry name" value="N_methyl_site"/>
</dbReference>
<protein>
    <submittedName>
        <fullName evidence="2">PilE-like protein</fullName>
    </submittedName>
</protein>
<dbReference type="PANTHER" id="PTHR30093">
    <property type="entry name" value="GENERAL SECRETION PATHWAY PROTEIN G"/>
    <property type="match status" value="1"/>
</dbReference>
<feature type="transmembrane region" description="Helical" evidence="1">
    <location>
        <begin position="35"/>
        <end position="56"/>
    </location>
</feature>
<dbReference type="EMBL" id="LBVR01000017">
    <property type="protein sequence ID" value="KKQ91288.1"/>
    <property type="molecule type" value="Genomic_DNA"/>
</dbReference>
<keyword evidence="1" id="KW-1133">Transmembrane helix</keyword>
<dbReference type="InterPro" id="IPR045584">
    <property type="entry name" value="Pilin-like"/>
</dbReference>
<dbReference type="Proteomes" id="UP000033841">
    <property type="component" value="Unassembled WGS sequence"/>
</dbReference>
<accession>A0A0G0LHE5</accession>
<comment type="caution">
    <text evidence="2">The sequence shown here is derived from an EMBL/GenBank/DDBJ whole genome shotgun (WGS) entry which is preliminary data.</text>
</comment>
<evidence type="ECO:0000313" key="3">
    <source>
        <dbReference type="Proteomes" id="UP000033841"/>
    </source>
</evidence>
<gene>
    <name evidence="2" type="ORF">UT14_C0017G0009</name>
</gene>
<dbReference type="Pfam" id="PF07963">
    <property type="entry name" value="N_methyl"/>
    <property type="match status" value="1"/>
</dbReference>
<keyword evidence="1" id="KW-0472">Membrane</keyword>
<organism evidence="2 3">
    <name type="scientific">Candidatus Shapirobacteria bacterium GW2011_GWE1_38_92</name>
    <dbReference type="NCBI Taxonomy" id="1618489"/>
    <lineage>
        <taxon>Bacteria</taxon>
        <taxon>Candidatus Shapironibacteriota</taxon>
    </lineage>
</organism>
<dbReference type="Gene3D" id="3.30.700.10">
    <property type="entry name" value="Glycoprotein, Type 4 Pilin"/>
    <property type="match status" value="1"/>
</dbReference>
<name>A0A0G0LHE5_9BACT</name>
<keyword evidence="1" id="KW-0812">Transmembrane</keyword>
<dbReference type="NCBIfam" id="TIGR02532">
    <property type="entry name" value="IV_pilin_GFxxxE"/>
    <property type="match status" value="1"/>
</dbReference>
<evidence type="ECO:0000313" key="2">
    <source>
        <dbReference type="EMBL" id="KKQ91288.1"/>
    </source>
</evidence>
<reference evidence="2 3" key="1">
    <citation type="journal article" date="2015" name="Nature">
        <title>rRNA introns, odd ribosomes, and small enigmatic genomes across a large radiation of phyla.</title>
        <authorList>
            <person name="Brown C.T."/>
            <person name="Hug L.A."/>
            <person name="Thomas B.C."/>
            <person name="Sharon I."/>
            <person name="Castelle C.J."/>
            <person name="Singh A."/>
            <person name="Wilkins M.J."/>
            <person name="Williams K.H."/>
            <person name="Banfield J.F."/>
        </authorList>
    </citation>
    <scope>NUCLEOTIDE SEQUENCE [LARGE SCALE GENOMIC DNA]</scope>
</reference>
<sequence length="165" mass="17836">MVRSLCKLGEKILKLVIKIIEMKINNRRGFTLFELLVSISIIGILTALVSVSFSAAQKKARDARRLEDMNAIKIAAEQYYSLSGTYSYPVNTSAPASWTANGQIVLELFPTDPKGVGWTAYSYPGTVTGGYCACAAVENTAAGNSTTNNCVWASSGAYFCVKNQQ</sequence>
<evidence type="ECO:0000256" key="1">
    <source>
        <dbReference type="SAM" id="Phobius"/>
    </source>
</evidence>
<proteinExistence type="predicted"/>
<dbReference type="SUPFAM" id="SSF54523">
    <property type="entry name" value="Pili subunits"/>
    <property type="match status" value="1"/>
</dbReference>
<dbReference type="AlphaFoldDB" id="A0A0G0LHE5"/>